<feature type="transmembrane region" description="Helical" evidence="4">
    <location>
        <begin position="307"/>
        <end position="329"/>
    </location>
</feature>
<evidence type="ECO:0000259" key="5">
    <source>
        <dbReference type="PROSITE" id="PS50850"/>
    </source>
</evidence>
<dbReference type="EMBL" id="AZHW01000320">
    <property type="protein sequence ID" value="ETX00628.1"/>
    <property type="molecule type" value="Genomic_DNA"/>
</dbReference>
<sequence>MALDTASKFPQAPIVALAGSLTMAAAVGIGRFAYTPLLPPMQETLGWSVSQAGDVASANFLGYMIGALVASILTQRAQRRLWLFVGMVLSVATTSAGSVVVSFPAWLGIRFLSGIASAFCLVLSTAMIIEFLSSHSRSQLGALHFAGVGGGIVVSVLVIELVRLTGFSMFGQWGGLGITSIFLLTGSWMIIRMLPNPEAGGQNGAATATQAKPSTNLMLKKLIAAYGLFGFGYIVTATFIVAMARRLDHAALVEPLTWIVFGLLAAPSVLIWQRLALRFGMFRVLRYAYGIEAAGVLLAGFGPGHLALITGGALLGGTFMGITALGLIAARQIAERHQGRAIGLMTASFGFGQLLGPAIAGRLAQATQGFEAPSIVAAFLLLVGIALLRGEP</sequence>
<evidence type="ECO:0000256" key="3">
    <source>
        <dbReference type="ARBA" id="ARBA00023136"/>
    </source>
</evidence>
<keyword evidence="2 4" id="KW-1133">Transmembrane helix</keyword>
<evidence type="ECO:0000313" key="7">
    <source>
        <dbReference type="Proteomes" id="UP000019141"/>
    </source>
</evidence>
<dbReference type="InterPro" id="IPR020846">
    <property type="entry name" value="MFS_dom"/>
</dbReference>
<dbReference type="AlphaFoldDB" id="W4LRL2"/>
<feature type="transmembrane region" description="Helical" evidence="4">
    <location>
        <begin position="284"/>
        <end position="301"/>
    </location>
</feature>
<keyword evidence="3 4" id="KW-0472">Membrane</keyword>
<dbReference type="Proteomes" id="UP000019141">
    <property type="component" value="Unassembled WGS sequence"/>
</dbReference>
<gene>
    <name evidence="6" type="ORF">ETSY1_10545</name>
</gene>
<dbReference type="GO" id="GO:0022857">
    <property type="term" value="F:transmembrane transporter activity"/>
    <property type="evidence" value="ECO:0007669"/>
    <property type="project" value="InterPro"/>
</dbReference>
<keyword evidence="1 4" id="KW-0812">Transmembrane</keyword>
<feature type="transmembrane region" description="Helical" evidence="4">
    <location>
        <begin position="109"/>
        <end position="129"/>
    </location>
</feature>
<dbReference type="PANTHER" id="PTHR23537">
    <property type="match status" value="1"/>
</dbReference>
<dbReference type="HOGENOM" id="CLU_001265_7_2_7"/>
<feature type="domain" description="Major facilitator superfamily (MFS) profile" evidence="5">
    <location>
        <begin position="12"/>
        <end position="392"/>
    </location>
</feature>
<dbReference type="PATRIC" id="fig|1429438.4.peg.2149"/>
<dbReference type="Pfam" id="PF06779">
    <property type="entry name" value="MFS_4"/>
    <property type="match status" value="1"/>
</dbReference>
<evidence type="ECO:0000313" key="6">
    <source>
        <dbReference type="EMBL" id="ETX00628.1"/>
    </source>
</evidence>
<dbReference type="SUPFAM" id="SSF103473">
    <property type="entry name" value="MFS general substrate transporter"/>
    <property type="match status" value="1"/>
</dbReference>
<evidence type="ECO:0000256" key="4">
    <source>
        <dbReference type="SAM" id="Phobius"/>
    </source>
</evidence>
<feature type="transmembrane region" description="Helical" evidence="4">
    <location>
        <begin position="222"/>
        <end position="244"/>
    </location>
</feature>
<dbReference type="InterPro" id="IPR036259">
    <property type="entry name" value="MFS_trans_sf"/>
</dbReference>
<comment type="caution">
    <text evidence="6">The sequence shown here is derived from an EMBL/GenBank/DDBJ whole genome shotgun (WGS) entry which is preliminary data.</text>
</comment>
<accession>W4LRL2</accession>
<feature type="transmembrane region" description="Helical" evidence="4">
    <location>
        <begin position="12"/>
        <end position="35"/>
    </location>
</feature>
<protein>
    <recommendedName>
        <fullName evidence="5">Major facilitator superfamily (MFS) profile domain-containing protein</fullName>
    </recommendedName>
</protein>
<reference evidence="6 7" key="1">
    <citation type="journal article" date="2014" name="Nature">
        <title>An environmental bacterial taxon with a large and distinct metabolic repertoire.</title>
        <authorList>
            <person name="Wilson M.C."/>
            <person name="Mori T."/>
            <person name="Ruckert C."/>
            <person name="Uria A.R."/>
            <person name="Helf M.J."/>
            <person name="Takada K."/>
            <person name="Gernert C."/>
            <person name="Steffens U.A."/>
            <person name="Heycke N."/>
            <person name="Schmitt S."/>
            <person name="Rinke C."/>
            <person name="Helfrich E.J."/>
            <person name="Brachmann A.O."/>
            <person name="Gurgui C."/>
            <person name="Wakimoto T."/>
            <person name="Kracht M."/>
            <person name="Crusemann M."/>
            <person name="Hentschel U."/>
            <person name="Abe I."/>
            <person name="Matsunaga S."/>
            <person name="Kalinowski J."/>
            <person name="Takeyama H."/>
            <person name="Piel J."/>
        </authorList>
    </citation>
    <scope>NUCLEOTIDE SEQUENCE [LARGE SCALE GENOMIC DNA]</scope>
    <source>
        <strain evidence="7">TSY1</strain>
    </source>
</reference>
<evidence type="ECO:0000256" key="1">
    <source>
        <dbReference type="ARBA" id="ARBA00022692"/>
    </source>
</evidence>
<feature type="transmembrane region" description="Helical" evidence="4">
    <location>
        <begin position="341"/>
        <end position="360"/>
    </location>
</feature>
<feature type="transmembrane region" description="Helical" evidence="4">
    <location>
        <begin position="141"/>
        <end position="164"/>
    </location>
</feature>
<feature type="transmembrane region" description="Helical" evidence="4">
    <location>
        <begin position="170"/>
        <end position="191"/>
    </location>
</feature>
<organism evidence="6 7">
    <name type="scientific">Entotheonella factor</name>
    <dbReference type="NCBI Taxonomy" id="1429438"/>
    <lineage>
        <taxon>Bacteria</taxon>
        <taxon>Pseudomonadati</taxon>
        <taxon>Nitrospinota/Tectimicrobiota group</taxon>
        <taxon>Candidatus Tectimicrobiota</taxon>
        <taxon>Candidatus Entotheonellia</taxon>
        <taxon>Candidatus Entotheonellales</taxon>
        <taxon>Candidatus Entotheonellaceae</taxon>
        <taxon>Candidatus Entotheonella</taxon>
    </lineage>
</organism>
<dbReference type="PANTHER" id="PTHR23537:SF1">
    <property type="entry name" value="SUGAR TRANSPORTER"/>
    <property type="match status" value="1"/>
</dbReference>
<dbReference type="InterPro" id="IPR010645">
    <property type="entry name" value="MFS_4"/>
</dbReference>
<dbReference type="GO" id="GO:0005886">
    <property type="term" value="C:plasma membrane"/>
    <property type="evidence" value="ECO:0007669"/>
    <property type="project" value="TreeGrafter"/>
</dbReference>
<dbReference type="Gene3D" id="1.20.1250.20">
    <property type="entry name" value="MFS general substrate transporter like domains"/>
    <property type="match status" value="2"/>
</dbReference>
<dbReference type="PROSITE" id="PS50850">
    <property type="entry name" value="MFS"/>
    <property type="match status" value="1"/>
</dbReference>
<evidence type="ECO:0000256" key="2">
    <source>
        <dbReference type="ARBA" id="ARBA00022989"/>
    </source>
</evidence>
<feature type="transmembrane region" description="Helical" evidence="4">
    <location>
        <begin position="256"/>
        <end position="272"/>
    </location>
</feature>
<keyword evidence="7" id="KW-1185">Reference proteome</keyword>
<feature type="transmembrane region" description="Helical" evidence="4">
    <location>
        <begin position="81"/>
        <end position="103"/>
    </location>
</feature>
<feature type="transmembrane region" description="Helical" evidence="4">
    <location>
        <begin position="55"/>
        <end position="74"/>
    </location>
</feature>
<name>W4LRL2_ENTF1</name>
<feature type="transmembrane region" description="Helical" evidence="4">
    <location>
        <begin position="372"/>
        <end position="390"/>
    </location>
</feature>
<proteinExistence type="predicted"/>